<dbReference type="InterPro" id="IPR040891">
    <property type="entry name" value="HEPN_SAV_6107"/>
</dbReference>
<proteinExistence type="predicted"/>
<keyword evidence="4" id="KW-1185">Reference proteome</keyword>
<feature type="region of interest" description="Disordered" evidence="1">
    <location>
        <begin position="58"/>
        <end position="83"/>
    </location>
</feature>
<evidence type="ECO:0000256" key="1">
    <source>
        <dbReference type="SAM" id="MobiDB-lite"/>
    </source>
</evidence>
<evidence type="ECO:0000313" key="4">
    <source>
        <dbReference type="Proteomes" id="UP001382727"/>
    </source>
</evidence>
<name>A0ABZ2ML30_9MICO</name>
<sequence>MAATPLLHPDRVDGAVHLLSCAAESLASAHWARTAHGRIAGTRLAVLRAAAAVLAVRGRPRTADPAESSGPTRRVDGRPEPRSTGPLDVWCLLPRVAPELTEWAQFFGAVLPGETRSGASMSVREVDDLLRQGEEFVQLVAGLLGLPPVPVTGELTSLTVPGGRG</sequence>
<accession>A0ABZ2ML30</accession>
<evidence type="ECO:0000259" key="2">
    <source>
        <dbReference type="Pfam" id="PF18726"/>
    </source>
</evidence>
<feature type="domain" description="SAV-6107-like HEPN" evidence="2">
    <location>
        <begin position="29"/>
        <end position="140"/>
    </location>
</feature>
<protein>
    <submittedName>
        <fullName evidence="3">SAV_6107 family HEPN domain-containing protein</fullName>
    </submittedName>
</protein>
<gene>
    <name evidence="3" type="ORF">V1351_06940</name>
</gene>
<evidence type="ECO:0000313" key="3">
    <source>
        <dbReference type="EMBL" id="WXB77807.1"/>
    </source>
</evidence>
<dbReference type="Pfam" id="PF18726">
    <property type="entry name" value="HEPN_SAV_6107"/>
    <property type="match status" value="1"/>
</dbReference>
<dbReference type="RefSeq" id="WP_338752032.1">
    <property type="nucleotide sequence ID" value="NZ_CP144913.1"/>
</dbReference>
<dbReference type="Proteomes" id="UP001382727">
    <property type="component" value="Chromosome"/>
</dbReference>
<reference evidence="3 4" key="1">
    <citation type="submission" date="2024-02" db="EMBL/GenBank/DDBJ databases">
        <title>Janibacter sp. nov., isolated from gut of marine sandworm.</title>
        <authorList>
            <person name="Kim B."/>
            <person name="Jun M.O."/>
            <person name="Shin N.-R."/>
        </authorList>
    </citation>
    <scope>NUCLEOTIDE SEQUENCE [LARGE SCALE GENOMIC DNA]</scope>
    <source>
        <strain evidence="3 4">A1S7</strain>
    </source>
</reference>
<dbReference type="EMBL" id="CP144913">
    <property type="protein sequence ID" value="WXB77807.1"/>
    <property type="molecule type" value="Genomic_DNA"/>
</dbReference>
<organism evidence="3 4">
    <name type="scientific">Janibacter alittae</name>
    <dbReference type="NCBI Taxonomy" id="3115209"/>
    <lineage>
        <taxon>Bacteria</taxon>
        <taxon>Bacillati</taxon>
        <taxon>Actinomycetota</taxon>
        <taxon>Actinomycetes</taxon>
        <taxon>Micrococcales</taxon>
        <taxon>Intrasporangiaceae</taxon>
        <taxon>Janibacter</taxon>
    </lineage>
</organism>